<dbReference type="OrthoDB" id="9812495at2"/>
<evidence type="ECO:0000313" key="3">
    <source>
        <dbReference type="EMBL" id="TFJ91484.1"/>
    </source>
</evidence>
<dbReference type="SUPFAM" id="SSF47413">
    <property type="entry name" value="lambda repressor-like DNA-binding domains"/>
    <property type="match status" value="1"/>
</dbReference>
<keyword evidence="1" id="KW-0238">DNA-binding</keyword>
<dbReference type="Pfam" id="PF01381">
    <property type="entry name" value="HTH_3"/>
    <property type="match status" value="1"/>
</dbReference>
<dbReference type="EMBL" id="SRHY01000051">
    <property type="protein sequence ID" value="TFJ91484.1"/>
    <property type="molecule type" value="Genomic_DNA"/>
</dbReference>
<dbReference type="Proteomes" id="UP000298484">
    <property type="component" value="Unassembled WGS sequence"/>
</dbReference>
<dbReference type="SMART" id="SM00530">
    <property type="entry name" value="HTH_XRE"/>
    <property type="match status" value="1"/>
</dbReference>
<gene>
    <name evidence="3" type="ORF">E4U82_17490</name>
</gene>
<dbReference type="Gene3D" id="1.10.260.40">
    <property type="entry name" value="lambda repressor-like DNA-binding domains"/>
    <property type="match status" value="1"/>
</dbReference>
<reference evidence="3 4" key="1">
    <citation type="submission" date="2019-03" db="EMBL/GenBank/DDBJ databases">
        <title>Genome sequence of Lentibacillus salicampi ATCC BAA-719.</title>
        <authorList>
            <person name="Maclea K.S."/>
            <person name="Simoes Junior M."/>
        </authorList>
    </citation>
    <scope>NUCLEOTIDE SEQUENCE [LARGE SCALE GENOMIC DNA]</scope>
    <source>
        <strain evidence="3 4">ATCC BAA-719</strain>
    </source>
</reference>
<dbReference type="PANTHER" id="PTHR46558">
    <property type="entry name" value="TRACRIPTIONAL REGULATORY PROTEIN-RELATED-RELATED"/>
    <property type="match status" value="1"/>
</dbReference>
<dbReference type="PANTHER" id="PTHR46558:SF13">
    <property type="entry name" value="HTH-TYPE TRANSCRIPTIONAL REGULATOR IMMR"/>
    <property type="match status" value="1"/>
</dbReference>
<organism evidence="3 4">
    <name type="scientific">Lentibacillus salicampi</name>
    <dbReference type="NCBI Taxonomy" id="175306"/>
    <lineage>
        <taxon>Bacteria</taxon>
        <taxon>Bacillati</taxon>
        <taxon>Bacillota</taxon>
        <taxon>Bacilli</taxon>
        <taxon>Bacillales</taxon>
        <taxon>Bacillaceae</taxon>
        <taxon>Lentibacillus</taxon>
    </lineage>
</organism>
<evidence type="ECO:0000256" key="1">
    <source>
        <dbReference type="ARBA" id="ARBA00023125"/>
    </source>
</evidence>
<dbReference type="InterPro" id="IPR010982">
    <property type="entry name" value="Lambda_DNA-bd_dom_sf"/>
</dbReference>
<dbReference type="GO" id="GO:0003677">
    <property type="term" value="F:DNA binding"/>
    <property type="evidence" value="ECO:0007669"/>
    <property type="project" value="UniProtKB-KW"/>
</dbReference>
<keyword evidence="4" id="KW-1185">Reference proteome</keyword>
<dbReference type="PROSITE" id="PS50943">
    <property type="entry name" value="HTH_CROC1"/>
    <property type="match status" value="1"/>
</dbReference>
<accession>A0A4Y9AAU1</accession>
<evidence type="ECO:0000313" key="4">
    <source>
        <dbReference type="Proteomes" id="UP000298484"/>
    </source>
</evidence>
<protein>
    <submittedName>
        <fullName evidence="3">XRE family transcriptional regulator</fullName>
    </submittedName>
</protein>
<sequence length="144" mass="17278">MQSVIIMSLEKMAHNIKFLREQNDWTQESLADQLNISRYVVIRWETNKVTPDLESLIKLSELFDVTIDHIVGNHSFREDLLKDFKRMYSSKAKPFDEEAVELVQYLMENPDFKKQVFRMRNLPVRKQRIVHDMLENFIESMERA</sequence>
<proteinExistence type="predicted"/>
<comment type="caution">
    <text evidence="3">The sequence shown here is derived from an EMBL/GenBank/DDBJ whole genome shotgun (WGS) entry which is preliminary data.</text>
</comment>
<name>A0A4Y9AAU1_9BACI</name>
<dbReference type="AlphaFoldDB" id="A0A4Y9AAU1"/>
<evidence type="ECO:0000259" key="2">
    <source>
        <dbReference type="PROSITE" id="PS50943"/>
    </source>
</evidence>
<dbReference type="InterPro" id="IPR001387">
    <property type="entry name" value="Cro/C1-type_HTH"/>
</dbReference>
<feature type="domain" description="HTH cro/C1-type" evidence="2">
    <location>
        <begin position="16"/>
        <end position="70"/>
    </location>
</feature>
<dbReference type="CDD" id="cd00093">
    <property type="entry name" value="HTH_XRE"/>
    <property type="match status" value="1"/>
</dbReference>